<dbReference type="AlphaFoldDB" id="A0AAN9SX53"/>
<sequence>MKVRCQWVKRSKIAGQLTINMLSKLWKFGVMDDMSSVEANAWIEHGGPVRQQRRVFGQKGAGGSKLGVVSINEGQVIKRLPSMEERDRKKVGRVLNNVPL</sequence>
<accession>A0AAN9SX53</accession>
<dbReference type="EMBL" id="JAYMYS010000002">
    <property type="protein sequence ID" value="KAK7406771.1"/>
    <property type="molecule type" value="Genomic_DNA"/>
</dbReference>
<name>A0AAN9SX53_PSOTE</name>
<gene>
    <name evidence="1" type="ORF">VNO78_08402</name>
</gene>
<evidence type="ECO:0000313" key="2">
    <source>
        <dbReference type="Proteomes" id="UP001386955"/>
    </source>
</evidence>
<dbReference type="Proteomes" id="UP001386955">
    <property type="component" value="Unassembled WGS sequence"/>
</dbReference>
<evidence type="ECO:0000313" key="1">
    <source>
        <dbReference type="EMBL" id="KAK7406771.1"/>
    </source>
</evidence>
<comment type="caution">
    <text evidence="1">The sequence shown here is derived from an EMBL/GenBank/DDBJ whole genome shotgun (WGS) entry which is preliminary data.</text>
</comment>
<protein>
    <submittedName>
        <fullName evidence="1">Uncharacterized protein</fullName>
    </submittedName>
</protein>
<proteinExistence type="predicted"/>
<keyword evidence="2" id="KW-1185">Reference proteome</keyword>
<organism evidence="1 2">
    <name type="scientific">Psophocarpus tetragonolobus</name>
    <name type="common">Winged bean</name>
    <name type="synonym">Dolichos tetragonolobus</name>
    <dbReference type="NCBI Taxonomy" id="3891"/>
    <lineage>
        <taxon>Eukaryota</taxon>
        <taxon>Viridiplantae</taxon>
        <taxon>Streptophyta</taxon>
        <taxon>Embryophyta</taxon>
        <taxon>Tracheophyta</taxon>
        <taxon>Spermatophyta</taxon>
        <taxon>Magnoliopsida</taxon>
        <taxon>eudicotyledons</taxon>
        <taxon>Gunneridae</taxon>
        <taxon>Pentapetalae</taxon>
        <taxon>rosids</taxon>
        <taxon>fabids</taxon>
        <taxon>Fabales</taxon>
        <taxon>Fabaceae</taxon>
        <taxon>Papilionoideae</taxon>
        <taxon>50 kb inversion clade</taxon>
        <taxon>NPAAA clade</taxon>
        <taxon>indigoferoid/millettioid clade</taxon>
        <taxon>Phaseoleae</taxon>
        <taxon>Psophocarpus</taxon>
    </lineage>
</organism>
<reference evidence="1 2" key="1">
    <citation type="submission" date="2024-01" db="EMBL/GenBank/DDBJ databases">
        <title>The genomes of 5 underutilized Papilionoideae crops provide insights into root nodulation and disease resistanc.</title>
        <authorList>
            <person name="Jiang F."/>
        </authorList>
    </citation>
    <scope>NUCLEOTIDE SEQUENCE [LARGE SCALE GENOMIC DNA]</scope>
    <source>
        <strain evidence="1">DUOXIRENSHENG_FW03</strain>
        <tissue evidence="1">Leaves</tissue>
    </source>
</reference>